<organism evidence="3">
    <name type="scientific">Longilinea arvoryzae</name>
    <dbReference type="NCBI Taxonomy" id="360412"/>
    <lineage>
        <taxon>Bacteria</taxon>
        <taxon>Bacillati</taxon>
        <taxon>Chloroflexota</taxon>
        <taxon>Anaerolineae</taxon>
        <taxon>Anaerolineales</taxon>
        <taxon>Anaerolineaceae</taxon>
        <taxon>Longilinea</taxon>
    </lineage>
</organism>
<evidence type="ECO:0000313" key="4">
    <source>
        <dbReference type="Proteomes" id="UP000055060"/>
    </source>
</evidence>
<dbReference type="InterPro" id="IPR027417">
    <property type="entry name" value="P-loop_NTPase"/>
</dbReference>
<accession>A0A0S7BD36</accession>
<dbReference type="InterPro" id="IPR025420">
    <property type="entry name" value="DUF4143"/>
</dbReference>
<dbReference type="InterPro" id="IPR041682">
    <property type="entry name" value="AAA_14"/>
</dbReference>
<evidence type="ECO:0000313" key="3">
    <source>
        <dbReference type="EMBL" id="GAP13277.1"/>
    </source>
</evidence>
<feature type="domain" description="DUF4143" evidence="2">
    <location>
        <begin position="237"/>
        <end position="375"/>
    </location>
</feature>
<dbReference type="PANTHER" id="PTHR33295">
    <property type="entry name" value="ATPASE"/>
    <property type="match status" value="1"/>
</dbReference>
<evidence type="ECO:0000259" key="2">
    <source>
        <dbReference type="Pfam" id="PF13635"/>
    </source>
</evidence>
<evidence type="ECO:0000259" key="1">
    <source>
        <dbReference type="Pfam" id="PF13173"/>
    </source>
</evidence>
<name>A0A0S7BD36_9CHLR</name>
<sequence>MIMLYDFIMNKMVWKARWTGEQIRAMLLEQMEAFWRRDTGIERERLADVERAAALPHAVIVSGLRRVGKSTLLAQMAHRLGQESFYYLNFEDERLLGFAAQDANDLYQTLVEIFGERKIFFLDEVQNVADWERFVRRFMDLGFKFYITGSNASLLSRDLGTRLTGRYVPIELLPFSFREFLVFKNIKIPDGQPLTTTGSALLNASLNEYQRSGGIPEALKYPELSILRTLYDDVLYRDIAARYRLEGVQTLRELAYLLMSNPAGQVNYNKLKAQFQLGSVNTIRSYIESMENSWLLFSIRRFDFSLKRQQIAPKKVYCIDTGLVNAVGFRFSPNSGKLLENLVFLALRRRTRDIFYYITPGGYEVDFYLPETGQFIQVAQDLSSPVTRERETRALEDAAGAMKMERMLILSDRNEDEFRIGDLPVQVRSTAEWLLE</sequence>
<reference evidence="3" key="1">
    <citation type="submission" date="2015-07" db="EMBL/GenBank/DDBJ databases">
        <title>Draft Genome Sequences of Anaerolinea thermolimosa IMO-1, Bellilinea caldifistulae GOMI-1, Leptolinea tardivitalis YMTK-2, Levilinea saccharolytica KIBI-1,Longilinea arvoryzae KOME-1, Previously Described as Members of the Anaerolineaceae (Chloroflexi).</title>
        <authorList>
            <person name="Sekiguchi Y."/>
            <person name="Ohashi A."/>
            <person name="Matsuura N."/>
            <person name="Tourlousse M.D."/>
        </authorList>
    </citation>
    <scope>NUCLEOTIDE SEQUENCE [LARGE SCALE GENOMIC DNA]</scope>
    <source>
        <strain evidence="3">KOME-1</strain>
    </source>
</reference>
<feature type="domain" description="AAA" evidence="1">
    <location>
        <begin position="58"/>
        <end position="181"/>
    </location>
</feature>
<dbReference type="SUPFAM" id="SSF52540">
    <property type="entry name" value="P-loop containing nucleoside triphosphate hydrolases"/>
    <property type="match status" value="1"/>
</dbReference>
<dbReference type="Proteomes" id="UP000055060">
    <property type="component" value="Unassembled WGS sequence"/>
</dbReference>
<dbReference type="STRING" id="360412.LARV_01030"/>
<keyword evidence="4" id="KW-1185">Reference proteome</keyword>
<gene>
    <name evidence="3" type="ORF">LARV_01030</name>
</gene>
<dbReference type="OrthoDB" id="9801684at2"/>
<dbReference type="Gene3D" id="3.40.50.300">
    <property type="entry name" value="P-loop containing nucleotide triphosphate hydrolases"/>
    <property type="match status" value="1"/>
</dbReference>
<dbReference type="PANTHER" id="PTHR33295:SF8">
    <property type="entry name" value="AAA+ ATPASE DOMAIN-CONTAINING PROTEIN"/>
    <property type="match status" value="1"/>
</dbReference>
<dbReference type="AlphaFoldDB" id="A0A0S7BD36"/>
<dbReference type="Pfam" id="PF13635">
    <property type="entry name" value="DUF4143"/>
    <property type="match status" value="1"/>
</dbReference>
<proteinExistence type="predicted"/>
<dbReference type="Pfam" id="PF13173">
    <property type="entry name" value="AAA_14"/>
    <property type="match status" value="1"/>
</dbReference>
<protein>
    <submittedName>
        <fullName evidence="3">Predicted ATPase</fullName>
    </submittedName>
</protein>
<dbReference type="EMBL" id="DF967972">
    <property type="protein sequence ID" value="GAP13277.1"/>
    <property type="molecule type" value="Genomic_DNA"/>
</dbReference>